<dbReference type="SUPFAM" id="SSF142019">
    <property type="entry name" value="Nqo1 FMN-binding domain-like"/>
    <property type="match status" value="1"/>
</dbReference>
<dbReference type="InterPro" id="IPR011538">
    <property type="entry name" value="Nuo51_FMN-bd"/>
</dbReference>
<dbReference type="RefSeq" id="WP_121057337.1">
    <property type="nucleotide sequence ID" value="NZ_RCDB01000001.1"/>
</dbReference>
<comment type="similarity">
    <text evidence="1">Belongs to the complex I 51 kDa subunit family.</text>
</comment>
<dbReference type="PANTHER" id="PTHR43578:SF3">
    <property type="entry name" value="NADH-QUINONE OXIDOREDUCTASE SUBUNIT F"/>
    <property type="match status" value="1"/>
</dbReference>
<feature type="region of interest" description="Disordered" evidence="6">
    <location>
        <begin position="1"/>
        <end position="32"/>
    </location>
</feature>
<organism evidence="8 9">
    <name type="scientific">Microbacterium telephonicum</name>
    <dbReference type="NCBI Taxonomy" id="1714841"/>
    <lineage>
        <taxon>Bacteria</taxon>
        <taxon>Bacillati</taxon>
        <taxon>Actinomycetota</taxon>
        <taxon>Actinomycetes</taxon>
        <taxon>Micrococcales</taxon>
        <taxon>Microbacteriaceae</taxon>
        <taxon>Microbacterium</taxon>
    </lineage>
</organism>
<dbReference type="Pfam" id="PF10589">
    <property type="entry name" value="NADH_4Fe-4S"/>
    <property type="match status" value="1"/>
</dbReference>
<evidence type="ECO:0000259" key="7">
    <source>
        <dbReference type="SMART" id="SM00928"/>
    </source>
</evidence>
<keyword evidence="2" id="KW-0004">4Fe-4S</keyword>
<dbReference type="AlphaFoldDB" id="A0A498CKI9"/>
<dbReference type="Gene3D" id="1.20.1440.230">
    <property type="entry name" value="NADH-ubiquinone oxidoreductase 51kDa subunit, iron-sulphur binding domain"/>
    <property type="match status" value="1"/>
</dbReference>
<feature type="domain" description="NADH-ubiquinone oxidoreductase 51kDa subunit iron-sulphur binding" evidence="7">
    <location>
        <begin position="303"/>
        <end position="348"/>
    </location>
</feature>
<dbReference type="GO" id="GO:0051539">
    <property type="term" value="F:4 iron, 4 sulfur cluster binding"/>
    <property type="evidence" value="ECO:0007669"/>
    <property type="project" value="UniProtKB-KW"/>
</dbReference>
<evidence type="ECO:0000256" key="3">
    <source>
        <dbReference type="ARBA" id="ARBA00022723"/>
    </source>
</evidence>
<dbReference type="Gene3D" id="3.10.20.600">
    <property type="match status" value="1"/>
</dbReference>
<gene>
    <name evidence="8" type="ORF">C7474_0496</name>
</gene>
<evidence type="ECO:0000256" key="2">
    <source>
        <dbReference type="ARBA" id="ARBA00022485"/>
    </source>
</evidence>
<dbReference type="OrthoDB" id="9805533at2"/>
<comment type="caution">
    <text evidence="8">The sequence shown here is derived from an EMBL/GenBank/DDBJ whole genome shotgun (WGS) entry which is preliminary data.</text>
</comment>
<dbReference type="InterPro" id="IPR037207">
    <property type="entry name" value="Nuop51_4Fe4S-bd_sf"/>
</dbReference>
<reference evidence="8 9" key="1">
    <citation type="journal article" date="2015" name="Stand. Genomic Sci.">
        <title>Genomic Encyclopedia of Bacterial and Archaeal Type Strains, Phase III: the genomes of soil and plant-associated and newly described type strains.</title>
        <authorList>
            <person name="Whitman W.B."/>
            <person name="Woyke T."/>
            <person name="Klenk H.P."/>
            <person name="Zhou Y."/>
            <person name="Lilburn T.G."/>
            <person name="Beck B.J."/>
            <person name="De Vos P."/>
            <person name="Vandamme P."/>
            <person name="Eisen J.A."/>
            <person name="Garrity G."/>
            <person name="Hugenholtz P."/>
            <person name="Kyrpides N.C."/>
        </authorList>
    </citation>
    <scope>NUCLEOTIDE SEQUENCE [LARGE SCALE GENOMIC DNA]</scope>
    <source>
        <strain evidence="8 9">S2T63</strain>
    </source>
</reference>
<protein>
    <submittedName>
        <fullName evidence="8">NADH dehydrogenase subunit F</fullName>
    </submittedName>
</protein>
<keyword evidence="3" id="KW-0479">Metal-binding</keyword>
<dbReference type="Proteomes" id="UP000273158">
    <property type="component" value="Unassembled WGS sequence"/>
</dbReference>
<evidence type="ECO:0000313" key="9">
    <source>
        <dbReference type="Proteomes" id="UP000273158"/>
    </source>
</evidence>
<dbReference type="PANTHER" id="PTHR43578">
    <property type="entry name" value="NADH-QUINONE OXIDOREDUCTASE SUBUNIT F"/>
    <property type="match status" value="1"/>
</dbReference>
<evidence type="ECO:0000256" key="5">
    <source>
        <dbReference type="ARBA" id="ARBA00023014"/>
    </source>
</evidence>
<dbReference type="SUPFAM" id="SSF142984">
    <property type="entry name" value="Nqo1 middle domain-like"/>
    <property type="match status" value="1"/>
</dbReference>
<name>A0A498CKI9_9MICO</name>
<dbReference type="GO" id="GO:0046872">
    <property type="term" value="F:metal ion binding"/>
    <property type="evidence" value="ECO:0007669"/>
    <property type="project" value="UniProtKB-KW"/>
</dbReference>
<dbReference type="Gene3D" id="3.40.50.11540">
    <property type="entry name" value="NADH-ubiquinone oxidoreductase 51kDa subunit"/>
    <property type="match status" value="1"/>
</dbReference>
<evidence type="ECO:0000256" key="4">
    <source>
        <dbReference type="ARBA" id="ARBA00023004"/>
    </source>
</evidence>
<evidence type="ECO:0000256" key="1">
    <source>
        <dbReference type="ARBA" id="ARBA00007523"/>
    </source>
</evidence>
<proteinExistence type="inferred from homology"/>
<evidence type="ECO:0000313" key="8">
    <source>
        <dbReference type="EMBL" id="RLK52548.1"/>
    </source>
</evidence>
<keyword evidence="5" id="KW-0411">Iron-sulfur</keyword>
<sequence length="398" mass="40483">MINTQPSVPRLLAAPSPSLHDHSRTFGPRPSPSAAELIGELERAALDGRGGAGFPAHRKLHAVAAQPRKRGAPIVIGNGSEGEPLSAKDAVLLASAPHLVIDGLLICADALGAAEGRLVVGPSTAGVVRAALAERSDAHAIRLHAESGGFVGGEASAVVAGLAGRRPVPADRPVRLAVSGLHRRPTLVQNVETLAHIALIARYGAAWHRSVGTTDAPGTRLVSVSWGDTSPRVFEVSGGSPLRSLLDAAGAPDTFPALVGGFHGAWVPASALDSPLSASGLAPHGASPGAGILHPLTEGECGIQVTARTLATLAAASAGQCGPCANGLPRIAELMRELLAGTDTTAELRRIAGLIDGRGACHHPDGTVRMLRSALVVFADDIAAHAHGRCLTRSEVRA</sequence>
<evidence type="ECO:0000256" key="6">
    <source>
        <dbReference type="SAM" id="MobiDB-lite"/>
    </source>
</evidence>
<dbReference type="SUPFAM" id="SSF140490">
    <property type="entry name" value="Nqo1C-terminal domain-like"/>
    <property type="match status" value="1"/>
</dbReference>
<dbReference type="InterPro" id="IPR019575">
    <property type="entry name" value="Nuop51_4Fe4S-bd"/>
</dbReference>
<keyword evidence="9" id="KW-1185">Reference proteome</keyword>
<dbReference type="SMART" id="SM00928">
    <property type="entry name" value="NADH_4Fe-4S"/>
    <property type="match status" value="1"/>
</dbReference>
<accession>A0A498CKI9</accession>
<keyword evidence="4" id="KW-0408">Iron</keyword>
<dbReference type="Pfam" id="PF01512">
    <property type="entry name" value="Complex1_51K"/>
    <property type="match status" value="1"/>
</dbReference>
<dbReference type="EMBL" id="RCDB01000001">
    <property type="protein sequence ID" value="RLK52548.1"/>
    <property type="molecule type" value="Genomic_DNA"/>
</dbReference>
<dbReference type="InterPro" id="IPR037225">
    <property type="entry name" value="Nuo51_FMN-bd_sf"/>
</dbReference>